<dbReference type="Gene3D" id="1.10.10.10">
    <property type="entry name" value="Winged helix-like DNA-binding domain superfamily/Winged helix DNA-binding domain"/>
    <property type="match status" value="1"/>
</dbReference>
<dbReference type="Gene3D" id="3.30.420.40">
    <property type="match status" value="3"/>
</dbReference>
<comment type="function">
    <text evidence="1">Transcriptional repressor of xylose-utilizing enzymes.</text>
</comment>
<dbReference type="EMBL" id="JABEQB010000001">
    <property type="protein sequence ID" value="NNG65692.1"/>
    <property type="molecule type" value="Genomic_DNA"/>
</dbReference>
<dbReference type="PANTHER" id="PTHR18964">
    <property type="entry name" value="ROK (REPRESSOR, ORF, KINASE) FAMILY"/>
    <property type="match status" value="1"/>
</dbReference>
<dbReference type="Pfam" id="PF13412">
    <property type="entry name" value="HTH_24"/>
    <property type="match status" value="1"/>
</dbReference>
<dbReference type="InterPro" id="IPR036390">
    <property type="entry name" value="WH_DNA-bd_sf"/>
</dbReference>
<comment type="similarity">
    <text evidence="2">Belongs to the ROK (NagC/XylR) family.</text>
</comment>
<keyword evidence="3" id="KW-0119">Carbohydrate metabolism</keyword>
<dbReference type="Proteomes" id="UP000529861">
    <property type="component" value="Unassembled WGS sequence"/>
</dbReference>
<evidence type="ECO:0000256" key="1">
    <source>
        <dbReference type="ARBA" id="ARBA00002486"/>
    </source>
</evidence>
<keyword evidence="3" id="KW-0859">Xylose metabolism</keyword>
<comment type="caution">
    <text evidence="4">The sequence shown here is derived from an EMBL/GenBank/DDBJ whole genome shotgun (WGS) entry which is preliminary data.</text>
</comment>
<sequence>MAFNSKVSKELNKELILSCIKKEGLISKVEISRITGISLPSVSKIVDELVEEGRIIEFGVGDSSGGRRPVLYKFNGNFRYFIVIIINKVYMSIYLINLDGDVIGEDKIAIEGADDNDVIFSITSGISRTLSNYNIFIGKLSNICIATPGYFDYEKNKFLINGIPAIKAIDLHEKLSKKFPNVEIKFVSDIHMTALGEWTRIKNKSEKKRIVVIDIDRDLRENACFAIIDNGNILKPGRGYLGRIEKDMIDMADITTLKKNGYEEVGKLINDAKAKKAKAINLLTNLLNFLAQTIKHILHYVDPDSIIFHGYIAHQSLIEAVKVKLQEENLACDIQKSLLNEKATLYGCIEETLSNLFNQDEKFGKIYNVDFYK</sequence>
<gene>
    <name evidence="4" type="ORF">HKI81_00255</name>
</gene>
<evidence type="ECO:0000256" key="3">
    <source>
        <dbReference type="ARBA" id="ARBA00022629"/>
    </source>
</evidence>
<dbReference type="InterPro" id="IPR000600">
    <property type="entry name" value="ROK"/>
</dbReference>
<name>A0A7Y2L5P6_9THEO</name>
<dbReference type="GO" id="GO:0042732">
    <property type="term" value="P:D-xylose metabolic process"/>
    <property type="evidence" value="ECO:0007669"/>
    <property type="project" value="UniProtKB-KW"/>
</dbReference>
<proteinExistence type="inferred from homology"/>
<dbReference type="PANTHER" id="PTHR18964:SF149">
    <property type="entry name" value="BIFUNCTIONAL UDP-N-ACETYLGLUCOSAMINE 2-EPIMERASE_N-ACETYLMANNOSAMINE KINASE"/>
    <property type="match status" value="1"/>
</dbReference>
<dbReference type="InterPro" id="IPR043129">
    <property type="entry name" value="ATPase_NBD"/>
</dbReference>
<dbReference type="RefSeq" id="WP_170269865.1">
    <property type="nucleotide sequence ID" value="NZ_JABEQB010000001.1"/>
</dbReference>
<evidence type="ECO:0000313" key="5">
    <source>
        <dbReference type="Proteomes" id="UP000529861"/>
    </source>
</evidence>
<protein>
    <submittedName>
        <fullName evidence="4">ROK family transcriptional regulator</fullName>
    </submittedName>
</protein>
<dbReference type="SUPFAM" id="SSF53067">
    <property type="entry name" value="Actin-like ATPase domain"/>
    <property type="match status" value="2"/>
</dbReference>
<evidence type="ECO:0000313" key="4">
    <source>
        <dbReference type="EMBL" id="NNG65692.1"/>
    </source>
</evidence>
<dbReference type="SUPFAM" id="SSF46785">
    <property type="entry name" value="Winged helix' DNA-binding domain"/>
    <property type="match status" value="1"/>
</dbReference>
<dbReference type="InterPro" id="IPR036388">
    <property type="entry name" value="WH-like_DNA-bd_sf"/>
</dbReference>
<accession>A0A7Y2L5P6</accession>
<organism evidence="4 5">
    <name type="scientific">Caldanaerobacter subterraneus</name>
    <dbReference type="NCBI Taxonomy" id="911092"/>
    <lineage>
        <taxon>Bacteria</taxon>
        <taxon>Bacillati</taxon>
        <taxon>Bacillota</taxon>
        <taxon>Clostridia</taxon>
        <taxon>Thermoanaerobacterales</taxon>
        <taxon>Thermoanaerobacteraceae</taxon>
        <taxon>Caldanaerobacter</taxon>
    </lineage>
</organism>
<reference evidence="4 5" key="1">
    <citation type="submission" date="2020-04" db="EMBL/GenBank/DDBJ databases">
        <title>Draft genome sequence of Caldanaerobacter sunterraneus. strain 1523vc isolated from Griffin hot spring, Kamchatka, Russia.</title>
        <authorList>
            <person name="Toshchakov S.V."/>
            <person name="Podosokorskaya O.A."/>
            <person name="Kublanov I.V."/>
            <person name="Korzhenkov A."/>
            <person name="Patrushev M.V."/>
        </authorList>
    </citation>
    <scope>NUCLEOTIDE SEQUENCE [LARGE SCALE GENOMIC DNA]</scope>
    <source>
        <strain evidence="4 5">1523vc</strain>
    </source>
</reference>
<dbReference type="AlphaFoldDB" id="A0A7Y2L5P6"/>
<evidence type="ECO:0000256" key="2">
    <source>
        <dbReference type="ARBA" id="ARBA00006479"/>
    </source>
</evidence>